<protein>
    <submittedName>
        <fullName evidence="2">DNA primase</fullName>
    </submittedName>
</protein>
<dbReference type="Pfam" id="PF01807">
    <property type="entry name" value="Zn_ribbon_DnaG"/>
    <property type="match status" value="1"/>
</dbReference>
<dbReference type="Gene3D" id="3.90.580.10">
    <property type="entry name" value="Zinc finger, CHC2-type domain"/>
    <property type="match status" value="1"/>
</dbReference>
<proteinExistence type="predicted"/>
<dbReference type="InterPro" id="IPR002694">
    <property type="entry name" value="Znf_CHC2"/>
</dbReference>
<evidence type="ECO:0000313" key="2">
    <source>
        <dbReference type="EMBL" id="MSB22337.1"/>
    </source>
</evidence>
<feature type="domain" description="Zinc finger CHC2-type" evidence="1">
    <location>
        <begin position="29"/>
        <end position="79"/>
    </location>
</feature>
<dbReference type="SMART" id="SM00400">
    <property type="entry name" value="ZnF_CHCC"/>
    <property type="match status" value="1"/>
</dbReference>
<dbReference type="GO" id="GO:0005737">
    <property type="term" value="C:cytoplasm"/>
    <property type="evidence" value="ECO:0007669"/>
    <property type="project" value="TreeGrafter"/>
</dbReference>
<dbReference type="Proteomes" id="UP000434475">
    <property type="component" value="Unassembled WGS sequence"/>
</dbReference>
<reference evidence="2 3" key="1">
    <citation type="journal article" date="2019" name="Nat. Med.">
        <title>A library of human gut bacterial isolates paired with longitudinal multiomics data enables mechanistic microbiome research.</title>
        <authorList>
            <person name="Poyet M."/>
            <person name="Groussin M."/>
            <person name="Gibbons S.M."/>
            <person name="Avila-Pacheco J."/>
            <person name="Jiang X."/>
            <person name="Kearney S.M."/>
            <person name="Perrotta A.R."/>
            <person name="Berdy B."/>
            <person name="Zhao S."/>
            <person name="Lieberman T.D."/>
            <person name="Swanson P.K."/>
            <person name="Smith M."/>
            <person name="Roesemann S."/>
            <person name="Alexander J.E."/>
            <person name="Rich S.A."/>
            <person name="Livny J."/>
            <person name="Vlamakis H."/>
            <person name="Clish C."/>
            <person name="Bullock K."/>
            <person name="Deik A."/>
            <person name="Scott J."/>
            <person name="Pierce K.A."/>
            <person name="Xavier R.J."/>
            <person name="Alm E.J."/>
        </authorList>
    </citation>
    <scope>NUCLEOTIDE SEQUENCE [LARGE SCALE GENOMIC DNA]</scope>
    <source>
        <strain evidence="2 3">BIOML-A2</strain>
    </source>
</reference>
<accession>A0A174WKC2</accession>
<dbReference type="AlphaFoldDB" id="A0A174WKC2"/>
<dbReference type="PANTHER" id="PTHR30313">
    <property type="entry name" value="DNA PRIMASE"/>
    <property type="match status" value="1"/>
</dbReference>
<sequence length="212" mass="24607">MNVFEAVKQNVTTRQAAELYGIPVSRNGMAVCPFHNDKNPSMKLDRRFHCFGCQADGDAVDFVSRLFQMPSKEAAIKLADDLGIAYDNRQKPTVKPHIREPTPEQKYRQEEMHCYMVLCEYFHLLQKWEQQYAPQTPEDDLHPLFVEALQRKTYTEYLLDSFLDGSPEERRELVAQQGKEVMNLEQRIAEWTADGTLHRGTGQKQPGTDRER</sequence>
<dbReference type="SUPFAM" id="SSF57783">
    <property type="entry name" value="Zinc beta-ribbon"/>
    <property type="match status" value="1"/>
</dbReference>
<organism evidence="2 3">
    <name type="scientific">Flavonifractor plautii</name>
    <name type="common">Fusobacterium plautii</name>
    <dbReference type="NCBI Taxonomy" id="292800"/>
    <lineage>
        <taxon>Bacteria</taxon>
        <taxon>Bacillati</taxon>
        <taxon>Bacillota</taxon>
        <taxon>Clostridia</taxon>
        <taxon>Eubacteriales</taxon>
        <taxon>Oscillospiraceae</taxon>
        <taxon>Flavonifractor</taxon>
    </lineage>
</organism>
<evidence type="ECO:0000259" key="1">
    <source>
        <dbReference type="SMART" id="SM00400"/>
    </source>
</evidence>
<dbReference type="PANTHER" id="PTHR30313:SF2">
    <property type="entry name" value="DNA PRIMASE"/>
    <property type="match status" value="1"/>
</dbReference>
<evidence type="ECO:0000313" key="3">
    <source>
        <dbReference type="Proteomes" id="UP000434475"/>
    </source>
</evidence>
<dbReference type="RefSeq" id="WP_009259716.1">
    <property type="nucleotide sequence ID" value="NZ_JAJCIK010000032.1"/>
</dbReference>
<dbReference type="EMBL" id="WKPR01000038">
    <property type="protein sequence ID" value="MSB22337.1"/>
    <property type="molecule type" value="Genomic_DNA"/>
</dbReference>
<dbReference type="GO" id="GO:0003677">
    <property type="term" value="F:DNA binding"/>
    <property type="evidence" value="ECO:0007669"/>
    <property type="project" value="InterPro"/>
</dbReference>
<dbReference type="InterPro" id="IPR050219">
    <property type="entry name" value="DnaG_primase"/>
</dbReference>
<dbReference type="GO" id="GO:0006269">
    <property type="term" value="P:DNA replication, synthesis of primer"/>
    <property type="evidence" value="ECO:0007669"/>
    <property type="project" value="TreeGrafter"/>
</dbReference>
<name>A0A174WKC2_FLAPL</name>
<dbReference type="GO" id="GO:0008270">
    <property type="term" value="F:zinc ion binding"/>
    <property type="evidence" value="ECO:0007669"/>
    <property type="project" value="InterPro"/>
</dbReference>
<dbReference type="GO" id="GO:0003899">
    <property type="term" value="F:DNA-directed RNA polymerase activity"/>
    <property type="evidence" value="ECO:0007669"/>
    <property type="project" value="InterPro"/>
</dbReference>
<gene>
    <name evidence="2" type="ORF">GKE97_22995</name>
</gene>
<comment type="caution">
    <text evidence="2">The sequence shown here is derived from an EMBL/GenBank/DDBJ whole genome shotgun (WGS) entry which is preliminary data.</text>
</comment>
<dbReference type="InterPro" id="IPR036977">
    <property type="entry name" value="DNA_primase_Znf_CHC2"/>
</dbReference>